<dbReference type="Gene3D" id="2.60.40.2310">
    <property type="match status" value="1"/>
</dbReference>
<dbReference type="InterPro" id="IPR041469">
    <property type="entry name" value="Subtilisin-like_FN3"/>
</dbReference>
<reference evidence="3" key="1">
    <citation type="journal article" date="2019" name="Nat. Commun.">
        <title>The genome of broomcorn millet.</title>
        <authorList>
            <person name="Zou C."/>
            <person name="Miki D."/>
            <person name="Li D."/>
            <person name="Tang Q."/>
            <person name="Xiao L."/>
            <person name="Rajput S."/>
            <person name="Deng P."/>
            <person name="Jia W."/>
            <person name="Huang R."/>
            <person name="Zhang M."/>
            <person name="Sun Y."/>
            <person name="Hu J."/>
            <person name="Fu X."/>
            <person name="Schnable P.S."/>
            <person name="Li F."/>
            <person name="Zhang H."/>
            <person name="Feng B."/>
            <person name="Zhu X."/>
            <person name="Liu R."/>
            <person name="Schnable J.C."/>
            <person name="Zhu J.-K."/>
            <person name="Zhang H."/>
        </authorList>
    </citation>
    <scope>NUCLEOTIDE SEQUENCE [LARGE SCALE GENOMIC DNA]</scope>
</reference>
<comment type="caution">
    <text evidence="2">The sequence shown here is derived from an EMBL/GenBank/DDBJ whole genome shotgun (WGS) entry which is preliminary data.</text>
</comment>
<dbReference type="Proteomes" id="UP000275267">
    <property type="component" value="Unassembled WGS sequence"/>
</dbReference>
<feature type="domain" description="Subtilisin-like protease fibronectin type-III" evidence="1">
    <location>
        <begin position="2"/>
        <end position="41"/>
    </location>
</feature>
<keyword evidence="3" id="KW-1185">Reference proteome</keyword>
<dbReference type="Pfam" id="PF17766">
    <property type="entry name" value="fn3_6"/>
    <property type="match status" value="1"/>
</dbReference>
<protein>
    <recommendedName>
        <fullName evidence="1">Subtilisin-like protease fibronectin type-III domain-containing protein</fullName>
    </recommendedName>
</protein>
<proteinExistence type="predicted"/>
<evidence type="ECO:0000259" key="1">
    <source>
        <dbReference type="Pfam" id="PF17766"/>
    </source>
</evidence>
<dbReference type="STRING" id="4540.A0A3L6T125"/>
<evidence type="ECO:0000313" key="2">
    <source>
        <dbReference type="EMBL" id="RLN29104.1"/>
    </source>
</evidence>
<accession>A0A3L6T125</accession>
<organism evidence="2 3">
    <name type="scientific">Panicum miliaceum</name>
    <name type="common">Proso millet</name>
    <name type="synonym">Broomcorn millet</name>
    <dbReference type="NCBI Taxonomy" id="4540"/>
    <lineage>
        <taxon>Eukaryota</taxon>
        <taxon>Viridiplantae</taxon>
        <taxon>Streptophyta</taxon>
        <taxon>Embryophyta</taxon>
        <taxon>Tracheophyta</taxon>
        <taxon>Spermatophyta</taxon>
        <taxon>Magnoliopsida</taxon>
        <taxon>Liliopsida</taxon>
        <taxon>Poales</taxon>
        <taxon>Poaceae</taxon>
        <taxon>PACMAD clade</taxon>
        <taxon>Panicoideae</taxon>
        <taxon>Panicodae</taxon>
        <taxon>Paniceae</taxon>
        <taxon>Panicinae</taxon>
        <taxon>Panicum</taxon>
        <taxon>Panicum sect. Panicum</taxon>
    </lineage>
</organism>
<evidence type="ECO:0000313" key="3">
    <source>
        <dbReference type="Proteomes" id="UP000275267"/>
    </source>
</evidence>
<gene>
    <name evidence="2" type="ORF">C2845_PM05G23370</name>
</gene>
<name>A0A3L6T125_PANMI</name>
<dbReference type="EMBL" id="PQIB02000003">
    <property type="protein sequence ID" value="RLN29104.1"/>
    <property type="molecule type" value="Genomic_DNA"/>
</dbReference>
<dbReference type="AlphaFoldDB" id="A0A3L6T125"/>
<sequence length="50" mass="5336">MKERKTFTITVSAAGASDEQKIAEGSLSWVSQDHVVRSPIVADSGITLMS</sequence>